<keyword evidence="5 6" id="KW-0472">Membrane</keyword>
<feature type="transmembrane region" description="Helical" evidence="6">
    <location>
        <begin position="373"/>
        <end position="397"/>
    </location>
</feature>
<evidence type="ECO:0000256" key="4">
    <source>
        <dbReference type="ARBA" id="ARBA00022989"/>
    </source>
</evidence>
<dbReference type="GO" id="GO:0016020">
    <property type="term" value="C:membrane"/>
    <property type="evidence" value="ECO:0007669"/>
    <property type="project" value="UniProtKB-SubCell"/>
</dbReference>
<feature type="transmembrane region" description="Helical" evidence="6">
    <location>
        <begin position="88"/>
        <end position="107"/>
    </location>
</feature>
<evidence type="ECO:0000313" key="8">
    <source>
        <dbReference type="Proteomes" id="UP000159358"/>
    </source>
</evidence>
<protein>
    <recommendedName>
        <fullName evidence="9">Envelope protein UL43</fullName>
    </recommendedName>
</protein>
<dbReference type="GeneID" id="920540"/>
<dbReference type="GO" id="GO:0019033">
    <property type="term" value="C:viral tegument"/>
    <property type="evidence" value="ECO:0007669"/>
    <property type="project" value="InterPro"/>
</dbReference>
<feature type="transmembrane region" description="Helical" evidence="6">
    <location>
        <begin position="178"/>
        <end position="195"/>
    </location>
</feature>
<keyword evidence="8" id="KW-1185">Reference proteome</keyword>
<feature type="transmembrane region" description="Helical" evidence="6">
    <location>
        <begin position="315"/>
        <end position="333"/>
    </location>
</feature>
<evidence type="ECO:0000256" key="3">
    <source>
        <dbReference type="ARBA" id="ARBA00022692"/>
    </source>
</evidence>
<evidence type="ECO:0000256" key="1">
    <source>
        <dbReference type="ARBA" id="ARBA00004141"/>
    </source>
</evidence>
<comment type="subcellular location">
    <subcellularLocation>
        <location evidence="1">Membrane</location>
        <topology evidence="1">Multi-pass membrane protein</topology>
    </subcellularLocation>
</comment>
<evidence type="ECO:0000313" key="7">
    <source>
        <dbReference type="EMBL" id="AAG27188.1"/>
    </source>
</evidence>
<feature type="transmembrane region" description="Helical" evidence="6">
    <location>
        <begin position="119"/>
        <end position="138"/>
    </location>
</feature>
<evidence type="ECO:0000256" key="6">
    <source>
        <dbReference type="SAM" id="Phobius"/>
    </source>
</evidence>
<name>Q9E200_CHV9D</name>
<organismHost>
    <name type="scientific">Chlorocebus aethiops</name>
    <name type="common">Green monkey</name>
    <name type="synonym">Cercopithecus aethiops</name>
    <dbReference type="NCBI Taxonomy" id="9534"/>
</organismHost>
<feature type="transmembrane region" description="Helical" evidence="6">
    <location>
        <begin position="150"/>
        <end position="172"/>
    </location>
</feature>
<organism evidence="7 8">
    <name type="scientific">Cercopithecine herpesvirus 9 (strain DHV)</name>
    <name type="common">CeHV-9</name>
    <name type="synonym">Simian varicella virus</name>
    <dbReference type="NCBI Taxonomy" id="36348"/>
    <lineage>
        <taxon>Viruses</taxon>
        <taxon>Duplodnaviria</taxon>
        <taxon>Heunggongvirae</taxon>
        <taxon>Peploviricota</taxon>
        <taxon>Herviviricetes</taxon>
        <taxon>Herpesvirales</taxon>
        <taxon>Orthoherpesviridae</taxon>
        <taxon>Alphaherpesvirinae</taxon>
        <taxon>Varicellovirus</taxon>
        <taxon>Varicellovirus cercopithecinealpha9</taxon>
    </lineage>
</organism>
<sequence>MEEHQCISYTVYSQFVKGCVGQPAKCVPCMKTVIWCISIMALQGSVITAGLIIQYKLCNIAKIAILMGIICLFGLCSSIKTMELLSKIGRICQLIITFFCVILWTSGQQLNTVPGATDNNVLMIMCCLAIICACNVYYYNFVSAANGPLIYFYGMIIGTTLGGIITLLLYVYSVNRNVLIGLCITNVVITSWHNVGAEMQDTCYYYFNRYSNLNTYTSIGRAVLITSDENGKRKETREDSQDIQYIKHTYGLLTLPLVLYITTPAIWTLTQMFMPLTNKEQALESILWVCIAGVLVMLGLELVMVYCYKKYFIQCVIITYIITQLLGLILVVMNTSSGLIFILISTVTAGFTCVQTIIRYAQHINRFTMSNLAKMYFIATYMIMALCYIMGACVVYKNTMCTLQNKTISKYLSFFISITGI</sequence>
<comment type="similarity">
    <text evidence="2">Belongs to the alphaherpesvirinae HHV-1 UL43 family.</text>
</comment>
<evidence type="ECO:0000256" key="5">
    <source>
        <dbReference type="ARBA" id="ARBA00023136"/>
    </source>
</evidence>
<dbReference type="Pfam" id="PF05072">
    <property type="entry name" value="Herpes_UL43"/>
    <property type="match status" value="1"/>
</dbReference>
<dbReference type="Proteomes" id="UP000159358">
    <property type="component" value="Segment"/>
</dbReference>
<feature type="transmembrane region" description="Helical" evidence="6">
    <location>
        <begin position="250"/>
        <end position="274"/>
    </location>
</feature>
<accession>Q9E200</accession>
<feature type="transmembrane region" description="Helical" evidence="6">
    <location>
        <begin position="339"/>
        <end position="361"/>
    </location>
</feature>
<keyword evidence="4 6" id="KW-1133">Transmembrane helix</keyword>
<proteinExistence type="inferred from homology"/>
<feature type="transmembrane region" description="Helical" evidence="6">
    <location>
        <begin position="32"/>
        <end position="53"/>
    </location>
</feature>
<evidence type="ECO:0000256" key="2">
    <source>
        <dbReference type="ARBA" id="ARBA00008930"/>
    </source>
</evidence>
<reference evidence="7 8" key="1">
    <citation type="journal article" date="2001" name="Virology">
        <title>The DNA sequence of the simian varicella virus genome.</title>
        <authorList>
            <person name="Gray W.L."/>
            <person name="Starnes H.B."/>
            <person name="White M.W."/>
            <person name="Mahalingam R."/>
        </authorList>
    </citation>
    <scope>NUCLEOTIDE SEQUENCE [LARGE SCALE GENOMIC DNA]</scope>
</reference>
<evidence type="ECO:0008006" key="9">
    <source>
        <dbReference type="Google" id="ProtNLM"/>
    </source>
</evidence>
<dbReference type="EMBL" id="AF275348">
    <property type="protein sequence ID" value="AAG27188.1"/>
    <property type="molecule type" value="Genomic_DNA"/>
</dbReference>
<keyword evidence="3 6" id="KW-0812">Transmembrane</keyword>
<dbReference type="KEGG" id="vg:920540"/>
<feature type="transmembrane region" description="Helical" evidence="6">
    <location>
        <begin position="286"/>
        <end position="308"/>
    </location>
</feature>
<dbReference type="InterPro" id="IPR007764">
    <property type="entry name" value="Herpes_UL43"/>
</dbReference>
<feature type="transmembrane region" description="Helical" evidence="6">
    <location>
        <begin position="59"/>
        <end position="76"/>
    </location>
</feature>
<dbReference type="RefSeq" id="NP_077430.1">
    <property type="nucleotide sequence ID" value="NC_002686.2"/>
</dbReference>